<gene>
    <name evidence="2" type="ORF">LTRI10_LOCUS39532</name>
</gene>
<evidence type="ECO:0000313" key="3">
    <source>
        <dbReference type="Proteomes" id="UP001497516"/>
    </source>
</evidence>
<protein>
    <submittedName>
        <fullName evidence="2">Uncharacterized protein</fullName>
    </submittedName>
</protein>
<evidence type="ECO:0000313" key="2">
    <source>
        <dbReference type="EMBL" id="CAL1399341.1"/>
    </source>
</evidence>
<dbReference type="AlphaFoldDB" id="A0AAV2FLX2"/>
<proteinExistence type="predicted"/>
<dbReference type="Proteomes" id="UP001497516">
    <property type="component" value="Chromosome 7"/>
</dbReference>
<keyword evidence="3" id="KW-1185">Reference proteome</keyword>
<feature type="region of interest" description="Disordered" evidence="1">
    <location>
        <begin position="1"/>
        <end position="79"/>
    </location>
</feature>
<reference evidence="2 3" key="1">
    <citation type="submission" date="2024-04" db="EMBL/GenBank/DDBJ databases">
        <authorList>
            <person name="Fracassetti M."/>
        </authorList>
    </citation>
    <scope>NUCLEOTIDE SEQUENCE [LARGE SCALE GENOMIC DNA]</scope>
</reference>
<organism evidence="2 3">
    <name type="scientific">Linum trigynum</name>
    <dbReference type="NCBI Taxonomy" id="586398"/>
    <lineage>
        <taxon>Eukaryota</taxon>
        <taxon>Viridiplantae</taxon>
        <taxon>Streptophyta</taxon>
        <taxon>Embryophyta</taxon>
        <taxon>Tracheophyta</taxon>
        <taxon>Spermatophyta</taxon>
        <taxon>Magnoliopsida</taxon>
        <taxon>eudicotyledons</taxon>
        <taxon>Gunneridae</taxon>
        <taxon>Pentapetalae</taxon>
        <taxon>rosids</taxon>
        <taxon>fabids</taxon>
        <taxon>Malpighiales</taxon>
        <taxon>Linaceae</taxon>
        <taxon>Linum</taxon>
    </lineage>
</organism>
<evidence type="ECO:0000256" key="1">
    <source>
        <dbReference type="SAM" id="MobiDB-lite"/>
    </source>
</evidence>
<accession>A0AAV2FLX2</accession>
<dbReference type="EMBL" id="OZ034820">
    <property type="protein sequence ID" value="CAL1399341.1"/>
    <property type="molecule type" value="Genomic_DNA"/>
</dbReference>
<sequence length="79" mass="9084">MVTKPSPWMRRQGDRTAARRARRTESSMTSSPIEHERQTASRRRRMREGEMEEGSASPRMREREKSLNAHSRAGSATLA</sequence>
<name>A0AAV2FLX2_9ROSI</name>